<sequence length="59" mass="7172">MRNDLDTKWKKAIVEIAEEFKKSNQLKRIEIEDALERRLNKLKRKKLHAKKLLEEIGRK</sequence>
<dbReference type="EMBL" id="QMWO01000084">
    <property type="protein sequence ID" value="RLG69343.1"/>
    <property type="molecule type" value="Genomic_DNA"/>
</dbReference>
<organism evidence="2 3">
    <name type="scientific">Candidatus Iainarchaeum sp</name>
    <dbReference type="NCBI Taxonomy" id="3101447"/>
    <lineage>
        <taxon>Archaea</taxon>
        <taxon>Candidatus Iainarchaeota</taxon>
        <taxon>Candidatus Iainarchaeia</taxon>
        <taxon>Candidatus Iainarchaeales</taxon>
        <taxon>Candidatus Iainarchaeaceae</taxon>
        <taxon>Candidatus Iainarchaeum</taxon>
    </lineage>
</organism>
<evidence type="ECO:0000313" key="3">
    <source>
        <dbReference type="Proteomes" id="UP000277633"/>
    </source>
</evidence>
<comment type="caution">
    <text evidence="2">The sequence shown here is derived from an EMBL/GenBank/DDBJ whole genome shotgun (WGS) entry which is preliminary data.</text>
</comment>
<evidence type="ECO:0000256" key="1">
    <source>
        <dbReference type="SAM" id="Coils"/>
    </source>
</evidence>
<feature type="coiled-coil region" evidence="1">
    <location>
        <begin position="32"/>
        <end position="59"/>
    </location>
</feature>
<dbReference type="Proteomes" id="UP000277633">
    <property type="component" value="Unassembled WGS sequence"/>
</dbReference>
<name>A0A497JIB8_9ARCH</name>
<accession>A0A497JIB8</accession>
<evidence type="ECO:0000313" key="2">
    <source>
        <dbReference type="EMBL" id="RLG69343.1"/>
    </source>
</evidence>
<proteinExistence type="predicted"/>
<protein>
    <submittedName>
        <fullName evidence="2">Uncharacterized protein</fullName>
    </submittedName>
</protein>
<dbReference type="AlphaFoldDB" id="A0A497JIB8"/>
<reference evidence="2 3" key="1">
    <citation type="submission" date="2018-06" db="EMBL/GenBank/DDBJ databases">
        <title>Extensive metabolic versatility and redundancy in microbially diverse, dynamic hydrothermal sediments.</title>
        <authorList>
            <person name="Dombrowski N."/>
            <person name="Teske A."/>
            <person name="Baker B.J."/>
        </authorList>
    </citation>
    <scope>NUCLEOTIDE SEQUENCE [LARGE SCALE GENOMIC DNA]</scope>
    <source>
        <strain evidence="2">B9_G13</strain>
    </source>
</reference>
<gene>
    <name evidence="2" type="ORF">DRO07_02465</name>
</gene>
<keyword evidence="1" id="KW-0175">Coiled coil</keyword>